<organism evidence="5 6">
    <name type="scientific">Lucilia cuprina</name>
    <name type="common">Green bottle fly</name>
    <name type="synonym">Australian sheep blowfly</name>
    <dbReference type="NCBI Taxonomy" id="7375"/>
    <lineage>
        <taxon>Eukaryota</taxon>
        <taxon>Metazoa</taxon>
        <taxon>Ecdysozoa</taxon>
        <taxon>Arthropoda</taxon>
        <taxon>Hexapoda</taxon>
        <taxon>Insecta</taxon>
        <taxon>Pterygota</taxon>
        <taxon>Neoptera</taxon>
        <taxon>Endopterygota</taxon>
        <taxon>Diptera</taxon>
        <taxon>Brachycera</taxon>
        <taxon>Muscomorpha</taxon>
        <taxon>Oestroidea</taxon>
        <taxon>Calliphoridae</taxon>
        <taxon>Luciliinae</taxon>
        <taxon>Lucilia</taxon>
    </lineage>
</organism>
<dbReference type="GO" id="GO:0042626">
    <property type="term" value="F:ATPase-coupled transmembrane transporter activity"/>
    <property type="evidence" value="ECO:0007669"/>
    <property type="project" value="TreeGrafter"/>
</dbReference>
<dbReference type="SUPFAM" id="SSF52540">
    <property type="entry name" value="P-loop containing nucleoside triphosphate hydrolases"/>
    <property type="match status" value="1"/>
</dbReference>
<evidence type="ECO:0000256" key="3">
    <source>
        <dbReference type="ARBA" id="ARBA00022840"/>
    </source>
</evidence>
<dbReference type="STRING" id="7375.A0A0L0CBF3"/>
<dbReference type="GO" id="GO:0016020">
    <property type="term" value="C:membrane"/>
    <property type="evidence" value="ECO:0007669"/>
    <property type="project" value="TreeGrafter"/>
</dbReference>
<feature type="domain" description="ABC transporter" evidence="4">
    <location>
        <begin position="26"/>
        <end position="133"/>
    </location>
</feature>
<dbReference type="PANTHER" id="PTHR24223">
    <property type="entry name" value="ATP-BINDING CASSETTE SUB-FAMILY C"/>
    <property type="match status" value="1"/>
</dbReference>
<dbReference type="Gene3D" id="3.40.50.300">
    <property type="entry name" value="P-loop containing nucleotide triphosphate hydrolases"/>
    <property type="match status" value="1"/>
</dbReference>
<sequence>AWPTSGGIHFQDLSLRYADNLPLVINKVNFEVLGGQKVGVVGRTGAGKSTIITALFRMLEPVNGTVVIDGIDISKIGLEDLRKKISIIPQDPTLFKGTLRFNLDLFNDYTDEKIFNALSSVQLVPTGTTSESAANADANQAADENNNQFLDLDFEISEGGRNLSQELF</sequence>
<feature type="non-terminal residue" evidence="5">
    <location>
        <position position="1"/>
    </location>
</feature>
<dbReference type="EMBL" id="JRES01000652">
    <property type="protein sequence ID" value="KNC29591.1"/>
    <property type="molecule type" value="Genomic_DNA"/>
</dbReference>
<dbReference type="GO" id="GO:0005524">
    <property type="term" value="F:ATP binding"/>
    <property type="evidence" value="ECO:0007669"/>
    <property type="project" value="UniProtKB-KW"/>
</dbReference>
<evidence type="ECO:0000313" key="5">
    <source>
        <dbReference type="EMBL" id="KNC29591.1"/>
    </source>
</evidence>
<evidence type="ECO:0000259" key="4">
    <source>
        <dbReference type="Pfam" id="PF00005"/>
    </source>
</evidence>
<dbReference type="Pfam" id="PF00005">
    <property type="entry name" value="ABC_tran"/>
    <property type="match status" value="1"/>
</dbReference>
<protein>
    <recommendedName>
        <fullName evidence="4">ABC transporter domain-containing protein</fullName>
    </recommendedName>
</protein>
<evidence type="ECO:0000256" key="1">
    <source>
        <dbReference type="ARBA" id="ARBA00022737"/>
    </source>
</evidence>
<dbReference type="AlphaFoldDB" id="A0A0L0CBF3"/>
<dbReference type="FunFam" id="3.40.50.300:FF:001958">
    <property type="entry name" value="ATP binding cassette subfamily C member 11"/>
    <property type="match status" value="1"/>
</dbReference>
<dbReference type="InterPro" id="IPR050173">
    <property type="entry name" value="ABC_transporter_C-like"/>
</dbReference>
<proteinExistence type="predicted"/>
<keyword evidence="1" id="KW-0677">Repeat</keyword>
<dbReference type="InterPro" id="IPR027417">
    <property type="entry name" value="P-loop_NTPase"/>
</dbReference>
<keyword evidence="3" id="KW-0067">ATP-binding</keyword>
<evidence type="ECO:0000313" key="6">
    <source>
        <dbReference type="Proteomes" id="UP000037069"/>
    </source>
</evidence>
<name>A0A0L0CBF3_LUCCU</name>
<accession>A0A0L0CBF3</accession>
<dbReference type="GO" id="GO:0016887">
    <property type="term" value="F:ATP hydrolysis activity"/>
    <property type="evidence" value="ECO:0007669"/>
    <property type="project" value="InterPro"/>
</dbReference>
<dbReference type="InterPro" id="IPR003439">
    <property type="entry name" value="ABC_transporter-like_ATP-bd"/>
</dbReference>
<dbReference type="Proteomes" id="UP000037069">
    <property type="component" value="Unassembled WGS sequence"/>
</dbReference>
<gene>
    <name evidence="5" type="ORF">FF38_03750</name>
</gene>
<keyword evidence="2" id="KW-0547">Nucleotide-binding</keyword>
<dbReference type="OMA" id="MNITIQQ"/>
<comment type="caution">
    <text evidence="5">The sequence shown here is derived from an EMBL/GenBank/DDBJ whole genome shotgun (WGS) entry which is preliminary data.</text>
</comment>
<dbReference type="PANTHER" id="PTHR24223:SF353">
    <property type="entry name" value="ABC TRANSPORTER ATP-BINDING PROTEIN_PERMEASE VMR1-RELATED"/>
    <property type="match status" value="1"/>
</dbReference>
<reference evidence="5 6" key="1">
    <citation type="journal article" date="2015" name="Nat. Commun.">
        <title>Lucilia cuprina genome unlocks parasitic fly biology to underpin future interventions.</title>
        <authorList>
            <person name="Anstead C.A."/>
            <person name="Korhonen P.K."/>
            <person name="Young N.D."/>
            <person name="Hall R.S."/>
            <person name="Jex A.R."/>
            <person name="Murali S.C."/>
            <person name="Hughes D.S."/>
            <person name="Lee S.F."/>
            <person name="Perry T."/>
            <person name="Stroehlein A.J."/>
            <person name="Ansell B.R."/>
            <person name="Breugelmans B."/>
            <person name="Hofmann A."/>
            <person name="Qu J."/>
            <person name="Dugan S."/>
            <person name="Lee S.L."/>
            <person name="Chao H."/>
            <person name="Dinh H."/>
            <person name="Han Y."/>
            <person name="Doddapaneni H.V."/>
            <person name="Worley K.C."/>
            <person name="Muzny D.M."/>
            <person name="Ioannidis P."/>
            <person name="Waterhouse R.M."/>
            <person name="Zdobnov E.M."/>
            <person name="James P.J."/>
            <person name="Bagnall N.H."/>
            <person name="Kotze A.C."/>
            <person name="Gibbs R.A."/>
            <person name="Richards S."/>
            <person name="Batterham P."/>
            <person name="Gasser R.B."/>
        </authorList>
    </citation>
    <scope>NUCLEOTIDE SEQUENCE [LARGE SCALE GENOMIC DNA]</scope>
    <source>
        <strain evidence="5 6">LS</strain>
        <tissue evidence="5">Full body</tissue>
    </source>
</reference>
<keyword evidence="6" id="KW-1185">Reference proteome</keyword>
<evidence type="ECO:0000256" key="2">
    <source>
        <dbReference type="ARBA" id="ARBA00022741"/>
    </source>
</evidence>